<dbReference type="EMBL" id="JAEQNB010000001">
    <property type="protein sequence ID" value="MBL0385282.1"/>
    <property type="molecule type" value="Genomic_DNA"/>
</dbReference>
<evidence type="ECO:0000313" key="2">
    <source>
        <dbReference type="Proteomes" id="UP000602284"/>
    </source>
</evidence>
<keyword evidence="2" id="KW-1185">Reference proteome</keyword>
<gene>
    <name evidence="1" type="ORF">JJB07_01370</name>
</gene>
<evidence type="ECO:0000313" key="1">
    <source>
        <dbReference type="EMBL" id="MBL0385282.1"/>
    </source>
</evidence>
<reference evidence="1 2" key="1">
    <citation type="submission" date="2021-01" db="EMBL/GenBank/DDBJ databases">
        <title>Tumebacillus sp. strain ITR2 16S ribosomal RNA gene Genome sequencing and assembly.</title>
        <authorList>
            <person name="Kang M."/>
        </authorList>
    </citation>
    <scope>NUCLEOTIDE SEQUENCE [LARGE SCALE GENOMIC DNA]</scope>
    <source>
        <strain evidence="1 2">ITR2</strain>
    </source>
</reference>
<protein>
    <recommendedName>
        <fullName evidence="3">DUF948 domain-containing protein</fullName>
    </recommendedName>
</protein>
<dbReference type="Proteomes" id="UP000602284">
    <property type="component" value="Unassembled WGS sequence"/>
</dbReference>
<name>A0ABS1J4W6_9BACL</name>
<organism evidence="1 2">
    <name type="scientific">Tumebacillus amylolyticus</name>
    <dbReference type="NCBI Taxonomy" id="2801339"/>
    <lineage>
        <taxon>Bacteria</taxon>
        <taxon>Bacillati</taxon>
        <taxon>Bacillota</taxon>
        <taxon>Bacilli</taxon>
        <taxon>Bacillales</taxon>
        <taxon>Alicyclobacillaceae</taxon>
        <taxon>Tumebacillus</taxon>
    </lineage>
</organism>
<comment type="caution">
    <text evidence="1">The sequence shown here is derived from an EMBL/GenBank/DDBJ whole genome shotgun (WGS) entry which is preliminary data.</text>
</comment>
<proteinExistence type="predicted"/>
<accession>A0ABS1J4W6</accession>
<sequence>MKPVWKILGLGVLIVLLADTMLTTHALKKIDRGLDQSLDSTSRMIQIQEAIVQKNAALDDVIQTTQVMDTQLSATLTATQNVQTHIDTIVQLNDQTLKINQSLAGLGGDGQKTLEGISTDMGKLHTSAGELYTALTKLQATVKRDSTNMAAMRGYADQMNAKVPGVLK</sequence>
<dbReference type="RefSeq" id="WP_201630475.1">
    <property type="nucleotide sequence ID" value="NZ_JAEQNB010000001.1"/>
</dbReference>
<evidence type="ECO:0008006" key="3">
    <source>
        <dbReference type="Google" id="ProtNLM"/>
    </source>
</evidence>